<dbReference type="EMBL" id="JAMWGI010000004">
    <property type="protein sequence ID" value="MDG6193800.1"/>
    <property type="molecule type" value="Genomic_DNA"/>
</dbReference>
<dbReference type="AlphaFoldDB" id="A0A9X4P8X4"/>
<gene>
    <name evidence="1" type="ORF">NF708_07280</name>
</gene>
<protein>
    <submittedName>
        <fullName evidence="1">Uncharacterized protein</fullName>
    </submittedName>
</protein>
<organism evidence="1 2">
    <name type="scientific">Lactococcus formosensis</name>
    <dbReference type="NCBI Taxonomy" id="1281486"/>
    <lineage>
        <taxon>Bacteria</taxon>
        <taxon>Bacillati</taxon>
        <taxon>Bacillota</taxon>
        <taxon>Bacilli</taxon>
        <taxon>Lactobacillales</taxon>
        <taxon>Streptococcaceae</taxon>
        <taxon>Lactococcus</taxon>
    </lineage>
</organism>
<sequence>MSINYEEFEKVVIETDEKNPVTIAVLTADTVETGQGYRIRITPKTKN</sequence>
<evidence type="ECO:0000313" key="1">
    <source>
        <dbReference type="EMBL" id="MDG6193800.1"/>
    </source>
</evidence>
<dbReference type="RefSeq" id="WP_173817203.1">
    <property type="nucleotide sequence ID" value="NZ_CP180647.1"/>
</dbReference>
<accession>A0A9X4P8X4</accession>
<comment type="caution">
    <text evidence="1">The sequence shown here is derived from an EMBL/GenBank/DDBJ whole genome shotgun (WGS) entry which is preliminary data.</text>
</comment>
<dbReference type="Proteomes" id="UP001153203">
    <property type="component" value="Unassembled WGS sequence"/>
</dbReference>
<name>A0A9X4P8X4_9LACT</name>
<reference evidence="1" key="1">
    <citation type="submission" date="2022-06" db="EMBL/GenBank/DDBJ databases">
        <title>Lactococcus from bovine mastitis in China.</title>
        <authorList>
            <person name="Lin Y."/>
            <person name="Han B."/>
        </authorList>
    </citation>
    <scope>NUCLEOTIDE SEQUENCE</scope>
    <source>
        <strain evidence="1">Hebei-B-39</strain>
    </source>
</reference>
<proteinExistence type="predicted"/>
<evidence type="ECO:0000313" key="2">
    <source>
        <dbReference type="Proteomes" id="UP001153203"/>
    </source>
</evidence>